<proteinExistence type="predicted"/>
<protein>
    <submittedName>
        <fullName evidence="1">Uncharacterized protein</fullName>
    </submittedName>
</protein>
<organism evidence="1 2">
    <name type="scientific">Viridibacterium curvum</name>
    <dbReference type="NCBI Taxonomy" id="1101404"/>
    <lineage>
        <taxon>Bacteria</taxon>
        <taxon>Pseudomonadati</taxon>
        <taxon>Pseudomonadota</taxon>
        <taxon>Betaproteobacteria</taxon>
        <taxon>Rhodocyclales</taxon>
        <taxon>Rhodocyclaceae</taxon>
        <taxon>Viridibacterium</taxon>
    </lineage>
</organism>
<sequence>MVSVLWDWSPEEAFQKPYEYDTQRQFSEECRGFLRALLAELGKQNMSFGRDETTFEKAAWMLSLDLVDGLLELVQLVDEKRHRAASRMFRDAIETIDLLKVLNQKTDQAAEVLRSWYANDTLSHGKCRAILAGGYGESWKKDRSDYYYALSKFTHRTYRALLKSYILGGNDRLVFDGMRGGKELVLPHTISAYYAISASLVRQALEVLQECRMLPNSPVQPIWAVSSPDEAQRNPGPVDVQ</sequence>
<name>A0ABP9QSL6_9RHOO</name>
<comment type="caution">
    <text evidence="1">The sequence shown here is derived from an EMBL/GenBank/DDBJ whole genome shotgun (WGS) entry which is preliminary data.</text>
</comment>
<dbReference type="Proteomes" id="UP001500547">
    <property type="component" value="Unassembled WGS sequence"/>
</dbReference>
<accession>A0ABP9QSL6</accession>
<evidence type="ECO:0000313" key="2">
    <source>
        <dbReference type="Proteomes" id="UP001500547"/>
    </source>
</evidence>
<keyword evidence="2" id="KW-1185">Reference proteome</keyword>
<dbReference type="RefSeq" id="WP_345533220.1">
    <property type="nucleotide sequence ID" value="NZ_BAABLD010000008.1"/>
</dbReference>
<evidence type="ECO:0000313" key="1">
    <source>
        <dbReference type="EMBL" id="GAA5166653.1"/>
    </source>
</evidence>
<reference evidence="2" key="1">
    <citation type="journal article" date="2019" name="Int. J. Syst. Evol. Microbiol.">
        <title>The Global Catalogue of Microorganisms (GCM) 10K type strain sequencing project: providing services to taxonomists for standard genome sequencing and annotation.</title>
        <authorList>
            <consortium name="The Broad Institute Genomics Platform"/>
            <consortium name="The Broad Institute Genome Sequencing Center for Infectious Disease"/>
            <person name="Wu L."/>
            <person name="Ma J."/>
        </authorList>
    </citation>
    <scope>NUCLEOTIDE SEQUENCE [LARGE SCALE GENOMIC DNA]</scope>
    <source>
        <strain evidence="2">JCM 18715</strain>
    </source>
</reference>
<gene>
    <name evidence="1" type="ORF">GCM10025770_24100</name>
</gene>
<dbReference type="EMBL" id="BAABLD010000008">
    <property type="protein sequence ID" value="GAA5166653.1"/>
    <property type="molecule type" value="Genomic_DNA"/>
</dbReference>